<evidence type="ECO:0000313" key="2">
    <source>
        <dbReference type="EMBL" id="MBY80574.1"/>
    </source>
</evidence>
<name>A0A2S2QS87_9HEMI</name>
<dbReference type="AlphaFoldDB" id="A0A2S2QS87"/>
<dbReference type="EMBL" id="GGMS01011371">
    <property type="protein sequence ID" value="MBY80574.1"/>
    <property type="molecule type" value="Transcribed_RNA"/>
</dbReference>
<sequence length="101" mass="11804">MCFLHSFIPLSKTGPYIFRRTFFSNIFGLNSTVFLSAYVTAPYRTIDFNNVMYILIFKILDKALDFNTSSNSFNLYLLYSGRHLCINLIILCYNQSQVFKL</sequence>
<keyword evidence="1" id="KW-0812">Transmembrane</keyword>
<gene>
    <name evidence="2" type="ORF">g.16146</name>
</gene>
<accession>A0A2S2QS87</accession>
<evidence type="ECO:0000256" key="1">
    <source>
        <dbReference type="SAM" id="Phobius"/>
    </source>
</evidence>
<keyword evidence="1" id="KW-1133">Transmembrane helix</keyword>
<protein>
    <submittedName>
        <fullName evidence="2">Uncharacterized protein</fullName>
    </submittedName>
</protein>
<feature type="transmembrane region" description="Helical" evidence="1">
    <location>
        <begin position="21"/>
        <end position="41"/>
    </location>
</feature>
<keyword evidence="1" id="KW-0472">Membrane</keyword>
<organism evidence="2">
    <name type="scientific">Sipha flava</name>
    <name type="common">yellow sugarcane aphid</name>
    <dbReference type="NCBI Taxonomy" id="143950"/>
    <lineage>
        <taxon>Eukaryota</taxon>
        <taxon>Metazoa</taxon>
        <taxon>Ecdysozoa</taxon>
        <taxon>Arthropoda</taxon>
        <taxon>Hexapoda</taxon>
        <taxon>Insecta</taxon>
        <taxon>Pterygota</taxon>
        <taxon>Neoptera</taxon>
        <taxon>Paraneoptera</taxon>
        <taxon>Hemiptera</taxon>
        <taxon>Sternorrhyncha</taxon>
        <taxon>Aphidomorpha</taxon>
        <taxon>Aphidoidea</taxon>
        <taxon>Aphididae</taxon>
        <taxon>Sipha</taxon>
    </lineage>
</organism>
<reference evidence="2" key="1">
    <citation type="submission" date="2018-04" db="EMBL/GenBank/DDBJ databases">
        <title>Transcriptome assembly of Sipha flava.</title>
        <authorList>
            <person name="Scully E.D."/>
            <person name="Geib S.M."/>
            <person name="Palmer N.A."/>
            <person name="Koch K."/>
            <person name="Bradshaw J."/>
            <person name="Heng-Moss T."/>
            <person name="Sarath G."/>
        </authorList>
    </citation>
    <scope>NUCLEOTIDE SEQUENCE</scope>
</reference>
<proteinExistence type="predicted"/>